<feature type="domain" description="CBS" evidence="3">
    <location>
        <begin position="80"/>
        <end position="137"/>
    </location>
</feature>
<dbReference type="PANTHER" id="PTHR43080">
    <property type="entry name" value="CBS DOMAIN-CONTAINING PROTEIN CBSX3, MITOCHONDRIAL"/>
    <property type="match status" value="1"/>
</dbReference>
<evidence type="ECO:0000256" key="2">
    <source>
        <dbReference type="PROSITE-ProRule" id="PRU00703"/>
    </source>
</evidence>
<sequence length="212" mass="23773">MKLSERQKKIVEIVKLHQPLSGEKISELLDISRATLRPDLSFLTLVGILKATPKIGYTYSGLDLETLFFFDTFQKEVAEIMTSPVLVTHDSYIQDAIITLFMYDADVLYVIDEGKLLLGIMSRKDLLRASLNSSIQTTPVAVCMTRMPHIITCTKDMNILEAAALLQDHAIDSLPVVDEENDRKIVGTVTKSALLDYIILQARNAELKSEEE</sequence>
<feature type="domain" description="CBS" evidence="3">
    <location>
        <begin position="144"/>
        <end position="206"/>
    </location>
</feature>
<dbReference type="RefSeq" id="WP_123160191.1">
    <property type="nucleotide sequence ID" value="NZ_LR134266.1"/>
</dbReference>
<dbReference type="Proteomes" id="UP000270025">
    <property type="component" value="Chromosome"/>
</dbReference>
<dbReference type="InterPro" id="IPR013196">
    <property type="entry name" value="HTH_11"/>
</dbReference>
<organism evidence="4 5">
    <name type="scientific">Streptococcus viridans</name>
    <dbReference type="NCBI Taxonomy" id="78535"/>
    <lineage>
        <taxon>Bacteria</taxon>
        <taxon>Bacillati</taxon>
        <taxon>Bacillota</taxon>
        <taxon>Bacilli</taxon>
        <taxon>Lactobacillales</taxon>
        <taxon>Streptococcaceae</taxon>
        <taxon>Streptococcus</taxon>
    </lineage>
</organism>
<dbReference type="Pfam" id="PF00571">
    <property type="entry name" value="CBS"/>
    <property type="match status" value="2"/>
</dbReference>
<dbReference type="InterPro" id="IPR036388">
    <property type="entry name" value="WH-like_DNA-bd_sf"/>
</dbReference>
<evidence type="ECO:0000259" key="3">
    <source>
        <dbReference type="PROSITE" id="PS51371"/>
    </source>
</evidence>
<dbReference type="InterPro" id="IPR046342">
    <property type="entry name" value="CBS_dom_sf"/>
</dbReference>
<dbReference type="CDD" id="cd04617">
    <property type="entry name" value="CBS_pair_CcpN"/>
    <property type="match status" value="1"/>
</dbReference>
<dbReference type="Gene3D" id="1.10.10.10">
    <property type="entry name" value="Winged helix-like DNA-binding domain superfamily/Winged helix DNA-binding domain"/>
    <property type="match status" value="1"/>
</dbReference>
<proteinExistence type="predicted"/>
<gene>
    <name evidence="4" type="primary">ccpN</name>
    <name evidence="4" type="ORF">NCTC3166_00893</name>
</gene>
<dbReference type="SMART" id="SM00116">
    <property type="entry name" value="CBS"/>
    <property type="match status" value="2"/>
</dbReference>
<accession>A0A3S4PXU6</accession>
<dbReference type="Gene3D" id="3.10.580.10">
    <property type="entry name" value="CBS-domain"/>
    <property type="match status" value="1"/>
</dbReference>
<dbReference type="EMBL" id="LR134266">
    <property type="protein sequence ID" value="VED67078.1"/>
    <property type="molecule type" value="Genomic_DNA"/>
</dbReference>
<evidence type="ECO:0000256" key="1">
    <source>
        <dbReference type="ARBA" id="ARBA00023122"/>
    </source>
</evidence>
<dbReference type="InterPro" id="IPR051257">
    <property type="entry name" value="Diverse_CBS-Domain"/>
</dbReference>
<dbReference type="InterPro" id="IPR016842">
    <property type="entry name" value="UCP026546_HTH-CBS"/>
</dbReference>
<dbReference type="PIRSF" id="PIRSF026546">
    <property type="entry name" value="UCP026546_CBS_YqzB"/>
    <property type="match status" value="1"/>
</dbReference>
<name>A0A3S4PXU6_9STRE</name>
<dbReference type="PANTHER" id="PTHR43080:SF2">
    <property type="entry name" value="CBS DOMAIN-CONTAINING PROTEIN"/>
    <property type="match status" value="1"/>
</dbReference>
<dbReference type="PROSITE" id="PS51371">
    <property type="entry name" value="CBS"/>
    <property type="match status" value="2"/>
</dbReference>
<keyword evidence="5" id="KW-1185">Reference proteome</keyword>
<dbReference type="SUPFAM" id="SSF46785">
    <property type="entry name" value="Winged helix' DNA-binding domain"/>
    <property type="match status" value="1"/>
</dbReference>
<evidence type="ECO:0000313" key="4">
    <source>
        <dbReference type="EMBL" id="VED67078.1"/>
    </source>
</evidence>
<evidence type="ECO:0000313" key="5">
    <source>
        <dbReference type="Proteomes" id="UP000270025"/>
    </source>
</evidence>
<dbReference type="InterPro" id="IPR036390">
    <property type="entry name" value="WH_DNA-bd_sf"/>
</dbReference>
<dbReference type="SUPFAM" id="SSF54631">
    <property type="entry name" value="CBS-domain pair"/>
    <property type="match status" value="1"/>
</dbReference>
<keyword evidence="1 2" id="KW-0129">CBS domain</keyword>
<protein>
    <submittedName>
        <fullName evidence="4">CBS domain-containing protein</fullName>
    </submittedName>
</protein>
<dbReference type="InterPro" id="IPR000644">
    <property type="entry name" value="CBS_dom"/>
</dbReference>
<dbReference type="KEGG" id="svf:NCTC3166_00893"/>
<dbReference type="AlphaFoldDB" id="A0A3S4PXU6"/>
<dbReference type="Pfam" id="PF08279">
    <property type="entry name" value="HTH_11"/>
    <property type="match status" value="1"/>
</dbReference>
<reference evidence="4 5" key="1">
    <citation type="submission" date="2018-12" db="EMBL/GenBank/DDBJ databases">
        <authorList>
            <consortium name="Pathogen Informatics"/>
        </authorList>
    </citation>
    <scope>NUCLEOTIDE SEQUENCE [LARGE SCALE GENOMIC DNA]</scope>
    <source>
        <strain evidence="4 5">NCTC3166</strain>
    </source>
</reference>